<dbReference type="InterPro" id="IPR019826">
    <property type="entry name" value="Carboxylesterase_B_AS"/>
</dbReference>
<reference evidence="5 6" key="1">
    <citation type="submission" date="2020-08" db="EMBL/GenBank/DDBJ databases">
        <title>Sequencing the genomes of 1000 actinobacteria strains.</title>
        <authorList>
            <person name="Klenk H.-P."/>
        </authorList>
    </citation>
    <scope>NUCLEOTIDE SEQUENCE [LARGE SCALE GENOMIC DNA]</scope>
    <source>
        <strain evidence="5 6">DSM 28967</strain>
    </source>
</reference>
<dbReference type="InterPro" id="IPR029058">
    <property type="entry name" value="AB_hydrolase_fold"/>
</dbReference>
<dbReference type="EMBL" id="JACHMY010000001">
    <property type="protein sequence ID" value="MBB5838453.1"/>
    <property type="molecule type" value="Genomic_DNA"/>
</dbReference>
<gene>
    <name evidence="5" type="ORF">HDA39_005187</name>
</gene>
<proteinExistence type="inferred from homology"/>
<feature type="domain" description="Carboxylesterase type B" evidence="4">
    <location>
        <begin position="36"/>
        <end position="527"/>
    </location>
</feature>
<evidence type="ECO:0000256" key="2">
    <source>
        <dbReference type="ARBA" id="ARBA00022801"/>
    </source>
</evidence>
<dbReference type="Proteomes" id="UP000549971">
    <property type="component" value="Unassembled WGS sequence"/>
</dbReference>
<accession>A0A7W9JBM7</accession>
<organism evidence="5 6">
    <name type="scientific">Kribbella italica</name>
    <dbReference type="NCBI Taxonomy" id="1540520"/>
    <lineage>
        <taxon>Bacteria</taxon>
        <taxon>Bacillati</taxon>
        <taxon>Actinomycetota</taxon>
        <taxon>Actinomycetes</taxon>
        <taxon>Propionibacteriales</taxon>
        <taxon>Kribbellaceae</taxon>
        <taxon>Kribbella</taxon>
    </lineage>
</organism>
<evidence type="ECO:0000256" key="3">
    <source>
        <dbReference type="RuleBase" id="RU361235"/>
    </source>
</evidence>
<dbReference type="PROSITE" id="PS51257">
    <property type="entry name" value="PROKAR_LIPOPROTEIN"/>
    <property type="match status" value="1"/>
</dbReference>
<dbReference type="GO" id="GO:0016787">
    <property type="term" value="F:hydrolase activity"/>
    <property type="evidence" value="ECO:0007669"/>
    <property type="project" value="UniProtKB-KW"/>
</dbReference>
<evidence type="ECO:0000259" key="4">
    <source>
        <dbReference type="Pfam" id="PF00135"/>
    </source>
</evidence>
<comment type="similarity">
    <text evidence="1 3">Belongs to the type-B carboxylesterase/lipase family.</text>
</comment>
<feature type="signal peptide" evidence="3">
    <location>
        <begin position="1"/>
        <end position="17"/>
    </location>
</feature>
<dbReference type="SUPFAM" id="SSF53474">
    <property type="entry name" value="alpha/beta-Hydrolases"/>
    <property type="match status" value="1"/>
</dbReference>
<keyword evidence="2 3" id="KW-0378">Hydrolase</keyword>
<dbReference type="InterPro" id="IPR050309">
    <property type="entry name" value="Type-B_Carboxylest/Lipase"/>
</dbReference>
<sequence>MKRLALVLAVAMPIAMAGCSSNDSDPQAAPADAPLTVSTSSGQLHGVATAKARMFLGVRYAQPPTGERRWELPQPQPAADGVVEATKAGPPCAQAPTLPGASKSDAEDCLFANVTTPKQLKPGDKLPVMVWWHGGGFTTGSGAMYDSQRLADRGNAVVVTINYRLGVFGYLGLPGLEGSGNFGFADQIAATAWAKQNAAAFGGDPDNVTVFGESAGGMSACALLTSPKAKGLVQKVIISSGSCMIKWPTGGLFPGVPAMTPYSSVAATNAAGTAAAATLGCRQADPIECLRKLPVPAVMKVNQNFANHLSYGTELLPTDPAKALQDGTVAEVPVLSGGNRDEHNSFIAGAAIAAPKAFTAATYPGLVKTAFGPAAAQVLQRYPLSKYPSAPAAWAKIVTDSAWGCPTLAGNRAMAAKTKVYGYEFADPKPPNVNGTKDPSLLGAAHAVDLPYLFDLEGSTLLTTPGQAQLGTTMIDYWTSFARTGVPAAPDAPEMQAFTPQSTSVTALASGAVRTDDTAATHQCYLWQNVPLP</sequence>
<dbReference type="Gene3D" id="3.40.50.1820">
    <property type="entry name" value="alpha/beta hydrolase"/>
    <property type="match status" value="1"/>
</dbReference>
<dbReference type="EC" id="3.1.1.-" evidence="3"/>
<feature type="chain" id="PRO_5039762322" description="Carboxylic ester hydrolase" evidence="3">
    <location>
        <begin position="18"/>
        <end position="533"/>
    </location>
</feature>
<evidence type="ECO:0000313" key="6">
    <source>
        <dbReference type="Proteomes" id="UP000549971"/>
    </source>
</evidence>
<comment type="caution">
    <text evidence="5">The sequence shown here is derived from an EMBL/GenBank/DDBJ whole genome shotgun (WGS) entry which is preliminary data.</text>
</comment>
<dbReference type="AlphaFoldDB" id="A0A7W9JBM7"/>
<evidence type="ECO:0000256" key="1">
    <source>
        <dbReference type="ARBA" id="ARBA00005964"/>
    </source>
</evidence>
<dbReference type="RefSeq" id="WP_184799256.1">
    <property type="nucleotide sequence ID" value="NZ_JACHMY010000001.1"/>
</dbReference>
<protein>
    <recommendedName>
        <fullName evidence="3">Carboxylic ester hydrolase</fullName>
        <ecNumber evidence="3">3.1.1.-</ecNumber>
    </recommendedName>
</protein>
<dbReference type="PANTHER" id="PTHR11559">
    <property type="entry name" value="CARBOXYLESTERASE"/>
    <property type="match status" value="1"/>
</dbReference>
<keyword evidence="6" id="KW-1185">Reference proteome</keyword>
<name>A0A7W9JBM7_9ACTN</name>
<dbReference type="Pfam" id="PF00135">
    <property type="entry name" value="COesterase"/>
    <property type="match status" value="1"/>
</dbReference>
<evidence type="ECO:0000313" key="5">
    <source>
        <dbReference type="EMBL" id="MBB5838453.1"/>
    </source>
</evidence>
<dbReference type="InterPro" id="IPR002018">
    <property type="entry name" value="CarbesteraseB"/>
</dbReference>
<keyword evidence="3" id="KW-0732">Signal</keyword>
<dbReference type="PROSITE" id="PS00122">
    <property type="entry name" value="CARBOXYLESTERASE_B_1"/>
    <property type="match status" value="1"/>
</dbReference>